<organism evidence="6">
    <name type="scientific">Oryza brachyantha</name>
    <name type="common">malo sina</name>
    <dbReference type="NCBI Taxonomy" id="4533"/>
    <lineage>
        <taxon>Eukaryota</taxon>
        <taxon>Viridiplantae</taxon>
        <taxon>Streptophyta</taxon>
        <taxon>Embryophyta</taxon>
        <taxon>Tracheophyta</taxon>
        <taxon>Spermatophyta</taxon>
        <taxon>Magnoliopsida</taxon>
        <taxon>Liliopsida</taxon>
        <taxon>Poales</taxon>
        <taxon>Poaceae</taxon>
        <taxon>BOP clade</taxon>
        <taxon>Oryzoideae</taxon>
        <taxon>Oryzeae</taxon>
        <taxon>Oryzinae</taxon>
        <taxon>Oryza</taxon>
    </lineage>
</organism>
<evidence type="ECO:0000256" key="1">
    <source>
        <dbReference type="ARBA" id="ARBA00007447"/>
    </source>
</evidence>
<dbReference type="STRING" id="4533.J3NEJ7"/>
<dbReference type="InterPro" id="IPR032861">
    <property type="entry name" value="TAXi_N"/>
</dbReference>
<dbReference type="GO" id="GO:0006508">
    <property type="term" value="P:proteolysis"/>
    <property type="evidence" value="ECO:0007669"/>
    <property type="project" value="UniProtKB-KW"/>
</dbReference>
<dbReference type="Gramene" id="OB12G24050.1">
    <property type="protein sequence ID" value="OB12G24050.1"/>
    <property type="gene ID" value="OB12G24050"/>
</dbReference>
<keyword evidence="2" id="KW-0645">Protease</keyword>
<protein>
    <recommendedName>
        <fullName evidence="5">Peptidase A1 domain-containing protein</fullName>
    </recommendedName>
</protein>
<reference evidence="6" key="1">
    <citation type="journal article" date="2013" name="Nat. Commun.">
        <title>Whole-genome sequencing of Oryza brachyantha reveals mechanisms underlying Oryza genome evolution.</title>
        <authorList>
            <person name="Chen J."/>
            <person name="Huang Q."/>
            <person name="Gao D."/>
            <person name="Wang J."/>
            <person name="Lang Y."/>
            <person name="Liu T."/>
            <person name="Li B."/>
            <person name="Bai Z."/>
            <person name="Luis Goicoechea J."/>
            <person name="Liang C."/>
            <person name="Chen C."/>
            <person name="Zhang W."/>
            <person name="Sun S."/>
            <person name="Liao Y."/>
            <person name="Zhang X."/>
            <person name="Yang L."/>
            <person name="Song C."/>
            <person name="Wang M."/>
            <person name="Shi J."/>
            <person name="Liu G."/>
            <person name="Liu J."/>
            <person name="Zhou H."/>
            <person name="Zhou W."/>
            <person name="Yu Q."/>
            <person name="An N."/>
            <person name="Chen Y."/>
            <person name="Cai Q."/>
            <person name="Wang B."/>
            <person name="Liu B."/>
            <person name="Min J."/>
            <person name="Huang Y."/>
            <person name="Wu H."/>
            <person name="Li Z."/>
            <person name="Zhang Y."/>
            <person name="Yin Y."/>
            <person name="Song W."/>
            <person name="Jiang J."/>
            <person name="Jackson S.A."/>
            <person name="Wing R.A."/>
            <person name="Wang J."/>
            <person name="Chen M."/>
        </authorList>
    </citation>
    <scope>NUCLEOTIDE SEQUENCE [LARGE SCALE GENOMIC DNA]</scope>
    <source>
        <strain evidence="6">cv. IRGC 101232</strain>
    </source>
</reference>
<dbReference type="Pfam" id="PF14541">
    <property type="entry name" value="TAXi_C"/>
    <property type="match status" value="1"/>
</dbReference>
<dbReference type="GO" id="GO:0008233">
    <property type="term" value="F:peptidase activity"/>
    <property type="evidence" value="ECO:0007669"/>
    <property type="project" value="UniProtKB-KW"/>
</dbReference>
<keyword evidence="4" id="KW-0732">Signal</keyword>
<dbReference type="eggNOG" id="KOG1339">
    <property type="taxonomic scope" value="Eukaryota"/>
</dbReference>
<evidence type="ECO:0000313" key="6">
    <source>
        <dbReference type="EnsemblPlants" id="OB12G24050.1"/>
    </source>
</evidence>
<feature type="signal peptide" evidence="4">
    <location>
        <begin position="1"/>
        <end position="16"/>
    </location>
</feature>
<proteinExistence type="inferred from homology"/>
<name>J3NEJ7_ORYBR</name>
<evidence type="ECO:0000259" key="5">
    <source>
        <dbReference type="PROSITE" id="PS51767"/>
    </source>
</evidence>
<dbReference type="PROSITE" id="PS51767">
    <property type="entry name" value="PEPTIDASE_A1"/>
    <property type="match status" value="1"/>
</dbReference>
<dbReference type="GO" id="GO:0005576">
    <property type="term" value="C:extracellular region"/>
    <property type="evidence" value="ECO:0007669"/>
    <property type="project" value="TreeGrafter"/>
</dbReference>
<keyword evidence="7" id="KW-1185">Reference proteome</keyword>
<accession>J3NEJ7</accession>
<dbReference type="InterPro" id="IPR032799">
    <property type="entry name" value="TAXi_C"/>
</dbReference>
<dbReference type="InterPro" id="IPR033121">
    <property type="entry name" value="PEPTIDASE_A1"/>
</dbReference>
<comment type="similarity">
    <text evidence="1">Belongs to the peptidase A1 family.</text>
</comment>
<dbReference type="Gene3D" id="2.40.70.10">
    <property type="entry name" value="Acid Proteases"/>
    <property type="match status" value="2"/>
</dbReference>
<sequence>MARTLLFLVLLCSCTALLTCTNGGDGGAGLRMKLTHVDARGNYTDRRGRARPLGDVARAEALVDTGSDLVWTQCSTCLRRVCAKQTLPYYNSSASSSFAPVPCKEKLCAASDLYFCALDGGCSVIASYGAGSIVGFLGTEAFSFQSGTAELAFGVVPTLVFHFRGGADMALPPENYWAPADKATACMAIYAGGRYRSLIGNFQQQNMHVLYDLANGEFSFQAAECSAL</sequence>
<dbReference type="PANTHER" id="PTHR47967">
    <property type="entry name" value="OS07G0603500 PROTEIN-RELATED"/>
    <property type="match status" value="1"/>
</dbReference>
<reference evidence="6" key="2">
    <citation type="submission" date="2013-04" db="UniProtKB">
        <authorList>
            <consortium name="EnsemblPlants"/>
        </authorList>
    </citation>
    <scope>IDENTIFICATION</scope>
</reference>
<dbReference type="EnsemblPlants" id="OB12G24050.1">
    <property type="protein sequence ID" value="OB12G24050.1"/>
    <property type="gene ID" value="OB12G24050"/>
</dbReference>
<dbReference type="PANTHER" id="PTHR47967:SF17">
    <property type="entry name" value="EUKARYOTIC ASPARTYL PROTEASE FAMILY PROTEIN, EXPRESSED"/>
    <property type="match status" value="1"/>
</dbReference>
<dbReference type="Proteomes" id="UP000006038">
    <property type="component" value="Chromosome 12"/>
</dbReference>
<dbReference type="SUPFAM" id="SSF50630">
    <property type="entry name" value="Acid proteases"/>
    <property type="match status" value="2"/>
</dbReference>
<evidence type="ECO:0000256" key="4">
    <source>
        <dbReference type="SAM" id="SignalP"/>
    </source>
</evidence>
<keyword evidence="3" id="KW-0378">Hydrolase</keyword>
<dbReference type="Pfam" id="PF14543">
    <property type="entry name" value="TAXi_N"/>
    <property type="match status" value="1"/>
</dbReference>
<evidence type="ECO:0000313" key="7">
    <source>
        <dbReference type="Proteomes" id="UP000006038"/>
    </source>
</evidence>
<dbReference type="InterPro" id="IPR021109">
    <property type="entry name" value="Peptidase_aspartic_dom_sf"/>
</dbReference>
<dbReference type="HOGENOM" id="CLU_1216385_0_0_1"/>
<dbReference type="OMA" id="ATACMAI"/>
<dbReference type="CDD" id="cd05471">
    <property type="entry name" value="pepsin_like"/>
    <property type="match status" value="1"/>
</dbReference>
<feature type="chain" id="PRO_5003775152" description="Peptidase A1 domain-containing protein" evidence="4">
    <location>
        <begin position="17"/>
        <end position="228"/>
    </location>
</feature>
<evidence type="ECO:0000256" key="3">
    <source>
        <dbReference type="ARBA" id="ARBA00022801"/>
    </source>
</evidence>
<feature type="domain" description="Peptidase A1" evidence="5">
    <location>
        <begin position="1"/>
        <end position="221"/>
    </location>
</feature>
<dbReference type="InterPro" id="IPR051708">
    <property type="entry name" value="Plant_Aspart_Prot_A1"/>
</dbReference>
<evidence type="ECO:0000256" key="2">
    <source>
        <dbReference type="ARBA" id="ARBA00022670"/>
    </source>
</evidence>
<dbReference type="InterPro" id="IPR034164">
    <property type="entry name" value="Pepsin-like_dom"/>
</dbReference>
<dbReference type="AlphaFoldDB" id="J3NEJ7"/>